<evidence type="ECO:0000256" key="5">
    <source>
        <dbReference type="SAM" id="Phobius"/>
    </source>
</evidence>
<name>A0ABW5K8M4_9FLAO</name>
<evidence type="ECO:0000259" key="6">
    <source>
        <dbReference type="PROSITE" id="PS50943"/>
    </source>
</evidence>
<dbReference type="SUPFAM" id="SSF47413">
    <property type="entry name" value="lambda repressor-like DNA-binding domains"/>
    <property type="match status" value="1"/>
</dbReference>
<feature type="transmembrane region" description="Helical" evidence="5">
    <location>
        <begin position="113"/>
        <end position="132"/>
    </location>
</feature>
<proteinExistence type="predicted"/>
<evidence type="ECO:0000256" key="3">
    <source>
        <dbReference type="ARBA" id="ARBA00022989"/>
    </source>
</evidence>
<protein>
    <submittedName>
        <fullName evidence="7">Helix-turn-helix domain-containing protein</fullName>
    </submittedName>
</protein>
<dbReference type="Pfam" id="PF01381">
    <property type="entry name" value="HTH_3"/>
    <property type="match status" value="1"/>
</dbReference>
<dbReference type="PROSITE" id="PS50943">
    <property type="entry name" value="HTH_CROC1"/>
    <property type="match status" value="1"/>
</dbReference>
<evidence type="ECO:0000256" key="1">
    <source>
        <dbReference type="ARBA" id="ARBA00004141"/>
    </source>
</evidence>
<dbReference type="InterPro" id="IPR001387">
    <property type="entry name" value="Cro/C1-type_HTH"/>
</dbReference>
<keyword evidence="8" id="KW-1185">Reference proteome</keyword>
<evidence type="ECO:0000256" key="4">
    <source>
        <dbReference type="ARBA" id="ARBA00023136"/>
    </source>
</evidence>
<dbReference type="InterPro" id="IPR010982">
    <property type="entry name" value="Lambda_DNA-bd_dom_sf"/>
</dbReference>
<dbReference type="EMBL" id="JBHULG010000002">
    <property type="protein sequence ID" value="MFD2545161.1"/>
    <property type="molecule type" value="Genomic_DNA"/>
</dbReference>
<feature type="transmembrane region" description="Helical" evidence="5">
    <location>
        <begin position="139"/>
        <end position="162"/>
    </location>
</feature>
<dbReference type="RefSeq" id="WP_255928957.1">
    <property type="nucleotide sequence ID" value="NZ_JANFQP010000002.1"/>
</dbReference>
<evidence type="ECO:0000256" key="2">
    <source>
        <dbReference type="ARBA" id="ARBA00022692"/>
    </source>
</evidence>
<evidence type="ECO:0000313" key="8">
    <source>
        <dbReference type="Proteomes" id="UP001597394"/>
    </source>
</evidence>
<dbReference type="Pfam" id="PF09685">
    <property type="entry name" value="MamF_MmsF"/>
    <property type="match status" value="1"/>
</dbReference>
<keyword evidence="3 5" id="KW-1133">Transmembrane helix</keyword>
<organism evidence="7 8">
    <name type="scientific">Kaistella montana</name>
    <dbReference type="NCBI Taxonomy" id="1849733"/>
    <lineage>
        <taxon>Bacteria</taxon>
        <taxon>Pseudomonadati</taxon>
        <taxon>Bacteroidota</taxon>
        <taxon>Flavobacteriia</taxon>
        <taxon>Flavobacteriales</taxon>
        <taxon>Weeksellaceae</taxon>
        <taxon>Chryseobacterium group</taxon>
        <taxon>Kaistella</taxon>
    </lineage>
</organism>
<gene>
    <name evidence="7" type="ORF">ACFSO8_06780</name>
</gene>
<comment type="caution">
    <text evidence="7">The sequence shown here is derived from an EMBL/GenBank/DDBJ whole genome shotgun (WGS) entry which is preliminary data.</text>
</comment>
<dbReference type="InterPro" id="IPR019109">
    <property type="entry name" value="MamF_MmsF"/>
</dbReference>
<keyword evidence="2 5" id="KW-0812">Transmembrane</keyword>
<dbReference type="CDD" id="cd00093">
    <property type="entry name" value="HTH_XRE"/>
    <property type="match status" value="1"/>
</dbReference>
<dbReference type="Gene3D" id="1.10.260.40">
    <property type="entry name" value="lambda repressor-like DNA-binding domains"/>
    <property type="match status" value="1"/>
</dbReference>
<comment type="subcellular location">
    <subcellularLocation>
        <location evidence="1">Membrane</location>
        <topology evidence="1">Multi-pass membrane protein</topology>
    </subcellularLocation>
</comment>
<reference evidence="8" key="1">
    <citation type="journal article" date="2019" name="Int. J. Syst. Evol. Microbiol.">
        <title>The Global Catalogue of Microorganisms (GCM) 10K type strain sequencing project: providing services to taxonomists for standard genome sequencing and annotation.</title>
        <authorList>
            <consortium name="The Broad Institute Genomics Platform"/>
            <consortium name="The Broad Institute Genome Sequencing Center for Infectious Disease"/>
            <person name="Wu L."/>
            <person name="Ma J."/>
        </authorList>
    </citation>
    <scope>NUCLEOTIDE SEQUENCE [LARGE SCALE GENOMIC DNA]</scope>
    <source>
        <strain evidence="8">KCTC 52204</strain>
    </source>
</reference>
<dbReference type="SMART" id="SM00530">
    <property type="entry name" value="HTH_XRE"/>
    <property type="match status" value="1"/>
</dbReference>
<accession>A0ABW5K8M4</accession>
<feature type="transmembrane region" description="Helical" evidence="5">
    <location>
        <begin position="72"/>
        <end position="93"/>
    </location>
</feature>
<keyword evidence="4 5" id="KW-0472">Membrane</keyword>
<dbReference type="Proteomes" id="UP001597394">
    <property type="component" value="Unassembled WGS sequence"/>
</dbReference>
<sequence>MNLVKILRERKNMTQAELAERSGISLRTIQRIEAGATLKGFTLNAIAQSLDTAPENLLLKQEQVIDTERAKLINLSVLTGLIIPFGGIIFPLILTSKTKDTANKKLGNSIVEIQIILTAIFSVVLMMIPFIQKNLTLKFSLFMVAIVAFLLLKLVVVIVNGISLNRNNNLYIRLKTNFL</sequence>
<evidence type="ECO:0000313" key="7">
    <source>
        <dbReference type="EMBL" id="MFD2545161.1"/>
    </source>
</evidence>
<feature type="domain" description="HTH cro/C1-type" evidence="6">
    <location>
        <begin position="4"/>
        <end position="57"/>
    </location>
</feature>